<keyword evidence="3" id="KW-1015">Disulfide bond</keyword>
<dbReference type="InterPro" id="IPR003598">
    <property type="entry name" value="Ig_sub2"/>
</dbReference>
<evidence type="ECO:0000313" key="7">
    <source>
        <dbReference type="EMBL" id="KAJ8316033.1"/>
    </source>
</evidence>
<feature type="domain" description="Ig-like" evidence="6">
    <location>
        <begin position="20"/>
        <end position="116"/>
    </location>
</feature>
<dbReference type="Gene3D" id="2.60.40.10">
    <property type="entry name" value="Immunoglobulins"/>
    <property type="match status" value="1"/>
</dbReference>
<proteinExistence type="predicted"/>
<keyword evidence="5" id="KW-0393">Immunoglobulin domain</keyword>
<evidence type="ECO:0000313" key="8">
    <source>
        <dbReference type="Proteomes" id="UP001217089"/>
    </source>
</evidence>
<dbReference type="InterPro" id="IPR007110">
    <property type="entry name" value="Ig-like_dom"/>
</dbReference>
<sequence length="300" mass="34239">MTQILKKLKLKRLKIRKIQPEIKNITYFFNGGAKLVINNEQVLTVSENDDINLQCNIEANPKASISWKRDGEVLKHNSSGESLIYNLGQSISCETSGIYSCVADNRIMSAVQRNVSLRVMIDQSYPNLECRFIEKSKPKQSTHSSVSNRYGSRLNSTVNVSLSIFAYPRPQHRWTSNTTGTIIERPTSVINSYSFKYEGLVNMRRATDFGGYCLELTNDKGSSRVCLQIQKEVSTDFPKAPTSFTVDDILHGMISLTWISEYDGGKEQTFYLEYREKENNSSSKILIYKIVVEEIKYMFL</sequence>
<dbReference type="Proteomes" id="UP001217089">
    <property type="component" value="Unassembled WGS sequence"/>
</dbReference>
<evidence type="ECO:0000256" key="3">
    <source>
        <dbReference type="ARBA" id="ARBA00023157"/>
    </source>
</evidence>
<dbReference type="InterPro" id="IPR036179">
    <property type="entry name" value="Ig-like_dom_sf"/>
</dbReference>
<organism evidence="7 8">
    <name type="scientific">Tegillarca granosa</name>
    <name type="common">Malaysian cockle</name>
    <name type="synonym">Anadara granosa</name>
    <dbReference type="NCBI Taxonomy" id="220873"/>
    <lineage>
        <taxon>Eukaryota</taxon>
        <taxon>Metazoa</taxon>
        <taxon>Spiralia</taxon>
        <taxon>Lophotrochozoa</taxon>
        <taxon>Mollusca</taxon>
        <taxon>Bivalvia</taxon>
        <taxon>Autobranchia</taxon>
        <taxon>Pteriomorphia</taxon>
        <taxon>Arcoida</taxon>
        <taxon>Arcoidea</taxon>
        <taxon>Arcidae</taxon>
        <taxon>Tegillarca</taxon>
    </lineage>
</organism>
<keyword evidence="2" id="KW-0472">Membrane</keyword>
<dbReference type="Pfam" id="PF13895">
    <property type="entry name" value="Ig_2"/>
    <property type="match status" value="1"/>
</dbReference>
<accession>A0ABQ9FJZ8</accession>
<evidence type="ECO:0000256" key="5">
    <source>
        <dbReference type="ARBA" id="ARBA00023319"/>
    </source>
</evidence>
<comment type="subcellular location">
    <subcellularLocation>
        <location evidence="1">Membrane</location>
        <topology evidence="1">Single-pass type I membrane protein</topology>
    </subcellularLocation>
</comment>
<reference evidence="7 8" key="1">
    <citation type="submission" date="2022-12" db="EMBL/GenBank/DDBJ databases">
        <title>Chromosome-level genome of Tegillarca granosa.</title>
        <authorList>
            <person name="Kim J."/>
        </authorList>
    </citation>
    <scope>NUCLEOTIDE SEQUENCE [LARGE SCALE GENOMIC DNA]</scope>
    <source>
        <strain evidence="7">Teg-2019</strain>
        <tissue evidence="7">Adductor muscle</tissue>
    </source>
</reference>
<keyword evidence="4" id="KW-0325">Glycoprotein</keyword>
<dbReference type="InterPro" id="IPR013783">
    <property type="entry name" value="Ig-like_fold"/>
</dbReference>
<dbReference type="SUPFAM" id="SSF48726">
    <property type="entry name" value="Immunoglobulin"/>
    <property type="match status" value="1"/>
</dbReference>
<dbReference type="InterPro" id="IPR036116">
    <property type="entry name" value="FN3_sf"/>
</dbReference>
<dbReference type="EMBL" id="JARBDR010000328">
    <property type="protein sequence ID" value="KAJ8316033.1"/>
    <property type="molecule type" value="Genomic_DNA"/>
</dbReference>
<comment type="caution">
    <text evidence="7">The sequence shown here is derived from an EMBL/GenBank/DDBJ whole genome shotgun (WGS) entry which is preliminary data.</text>
</comment>
<protein>
    <recommendedName>
        <fullName evidence="6">Ig-like domain-containing protein</fullName>
    </recommendedName>
</protein>
<evidence type="ECO:0000259" key="6">
    <source>
        <dbReference type="PROSITE" id="PS50835"/>
    </source>
</evidence>
<name>A0ABQ9FJZ8_TEGGR</name>
<evidence type="ECO:0000256" key="1">
    <source>
        <dbReference type="ARBA" id="ARBA00004479"/>
    </source>
</evidence>
<dbReference type="PROSITE" id="PS50835">
    <property type="entry name" value="IG_LIKE"/>
    <property type="match status" value="1"/>
</dbReference>
<dbReference type="PANTHER" id="PTHR11640:SF164">
    <property type="entry name" value="MAM DOMAIN-CONTAINING GLYCOSYLPHOSPHATIDYLINOSITOL ANCHOR PROTEIN 1"/>
    <property type="match status" value="1"/>
</dbReference>
<dbReference type="InterPro" id="IPR051275">
    <property type="entry name" value="Cell_adhesion_signaling"/>
</dbReference>
<dbReference type="SUPFAM" id="SSF49265">
    <property type="entry name" value="Fibronectin type III"/>
    <property type="match status" value="1"/>
</dbReference>
<evidence type="ECO:0000256" key="2">
    <source>
        <dbReference type="ARBA" id="ARBA00023136"/>
    </source>
</evidence>
<dbReference type="PANTHER" id="PTHR11640">
    <property type="entry name" value="NEPHRIN"/>
    <property type="match status" value="1"/>
</dbReference>
<gene>
    <name evidence="7" type="ORF">KUTeg_006047</name>
</gene>
<keyword evidence="8" id="KW-1185">Reference proteome</keyword>
<evidence type="ECO:0000256" key="4">
    <source>
        <dbReference type="ARBA" id="ARBA00023180"/>
    </source>
</evidence>
<dbReference type="SMART" id="SM00408">
    <property type="entry name" value="IGc2"/>
    <property type="match status" value="1"/>
</dbReference>